<dbReference type="Proteomes" id="UP000053989">
    <property type="component" value="Unassembled WGS sequence"/>
</dbReference>
<dbReference type="EMBL" id="KN822017">
    <property type="protein sequence ID" value="KIM66395.1"/>
    <property type="molecule type" value="Genomic_DNA"/>
</dbReference>
<organism evidence="2 3">
    <name type="scientific">Scleroderma citrinum Foug A</name>
    <dbReference type="NCBI Taxonomy" id="1036808"/>
    <lineage>
        <taxon>Eukaryota</taxon>
        <taxon>Fungi</taxon>
        <taxon>Dikarya</taxon>
        <taxon>Basidiomycota</taxon>
        <taxon>Agaricomycotina</taxon>
        <taxon>Agaricomycetes</taxon>
        <taxon>Agaricomycetidae</taxon>
        <taxon>Boletales</taxon>
        <taxon>Sclerodermatineae</taxon>
        <taxon>Sclerodermataceae</taxon>
        <taxon>Scleroderma</taxon>
    </lineage>
</organism>
<feature type="region of interest" description="Disordered" evidence="1">
    <location>
        <begin position="1"/>
        <end position="70"/>
    </location>
</feature>
<evidence type="ECO:0000256" key="1">
    <source>
        <dbReference type="SAM" id="MobiDB-lite"/>
    </source>
</evidence>
<dbReference type="HOGENOM" id="CLU_2759279_0_0_1"/>
<sequence>MDDSSASEESGDRSKGEDDDELADKMEEYRYSGLDQVLENKEDGKVSCGEDAPSREDGENLDDGLEYAGL</sequence>
<accession>A0A0C3E0R4</accession>
<evidence type="ECO:0000313" key="3">
    <source>
        <dbReference type="Proteomes" id="UP000053989"/>
    </source>
</evidence>
<dbReference type="InParanoid" id="A0A0C3E0R4"/>
<gene>
    <name evidence="2" type="ORF">SCLCIDRAFT_21898</name>
</gene>
<dbReference type="AlphaFoldDB" id="A0A0C3E0R4"/>
<feature type="compositionally biased region" description="Acidic residues" evidence="1">
    <location>
        <begin position="59"/>
        <end position="70"/>
    </location>
</feature>
<evidence type="ECO:0000313" key="2">
    <source>
        <dbReference type="EMBL" id="KIM66395.1"/>
    </source>
</evidence>
<name>A0A0C3E0R4_9AGAM</name>
<keyword evidence="3" id="KW-1185">Reference proteome</keyword>
<reference evidence="2 3" key="1">
    <citation type="submission" date="2014-04" db="EMBL/GenBank/DDBJ databases">
        <authorList>
            <consortium name="DOE Joint Genome Institute"/>
            <person name="Kuo A."/>
            <person name="Kohler A."/>
            <person name="Nagy L.G."/>
            <person name="Floudas D."/>
            <person name="Copeland A."/>
            <person name="Barry K.W."/>
            <person name="Cichocki N."/>
            <person name="Veneault-Fourrey C."/>
            <person name="LaButti K."/>
            <person name="Lindquist E.A."/>
            <person name="Lipzen A."/>
            <person name="Lundell T."/>
            <person name="Morin E."/>
            <person name="Murat C."/>
            <person name="Sun H."/>
            <person name="Tunlid A."/>
            <person name="Henrissat B."/>
            <person name="Grigoriev I.V."/>
            <person name="Hibbett D.S."/>
            <person name="Martin F."/>
            <person name="Nordberg H.P."/>
            <person name="Cantor M.N."/>
            <person name="Hua S.X."/>
        </authorList>
    </citation>
    <scope>NUCLEOTIDE SEQUENCE [LARGE SCALE GENOMIC DNA]</scope>
    <source>
        <strain evidence="2 3">Foug A</strain>
    </source>
</reference>
<reference evidence="3" key="2">
    <citation type="submission" date="2015-01" db="EMBL/GenBank/DDBJ databases">
        <title>Evolutionary Origins and Diversification of the Mycorrhizal Mutualists.</title>
        <authorList>
            <consortium name="DOE Joint Genome Institute"/>
            <consortium name="Mycorrhizal Genomics Consortium"/>
            <person name="Kohler A."/>
            <person name="Kuo A."/>
            <person name="Nagy L.G."/>
            <person name="Floudas D."/>
            <person name="Copeland A."/>
            <person name="Barry K.W."/>
            <person name="Cichocki N."/>
            <person name="Veneault-Fourrey C."/>
            <person name="LaButti K."/>
            <person name="Lindquist E.A."/>
            <person name="Lipzen A."/>
            <person name="Lundell T."/>
            <person name="Morin E."/>
            <person name="Murat C."/>
            <person name="Riley R."/>
            <person name="Ohm R."/>
            <person name="Sun H."/>
            <person name="Tunlid A."/>
            <person name="Henrissat B."/>
            <person name="Grigoriev I.V."/>
            <person name="Hibbett D.S."/>
            <person name="Martin F."/>
        </authorList>
    </citation>
    <scope>NUCLEOTIDE SEQUENCE [LARGE SCALE GENOMIC DNA]</scope>
    <source>
        <strain evidence="3">Foug A</strain>
    </source>
</reference>
<proteinExistence type="predicted"/>
<protein>
    <submittedName>
        <fullName evidence="2">Uncharacterized protein</fullName>
    </submittedName>
</protein>